<dbReference type="EMBL" id="CP030759">
    <property type="protein sequence ID" value="AXA36500.1"/>
    <property type="molecule type" value="Genomic_DNA"/>
</dbReference>
<dbReference type="PANTHER" id="PTHR32432:SF3">
    <property type="entry name" value="ETHANOLAMINE UTILIZATION PROTEIN EUTJ"/>
    <property type="match status" value="1"/>
</dbReference>
<dbReference type="InterPro" id="IPR005883">
    <property type="entry name" value="PilM"/>
</dbReference>
<dbReference type="InterPro" id="IPR043129">
    <property type="entry name" value="ATPase_NBD"/>
</dbReference>
<dbReference type="Gene3D" id="3.30.1490.300">
    <property type="match status" value="1"/>
</dbReference>
<protein>
    <submittedName>
        <fullName evidence="1">Type IV pilus biogenesis protein PilM</fullName>
    </submittedName>
</protein>
<gene>
    <name evidence="1" type="ORF">BRCON_1723</name>
</gene>
<dbReference type="Proteomes" id="UP000262583">
    <property type="component" value="Chromosome"/>
</dbReference>
<dbReference type="PANTHER" id="PTHR32432">
    <property type="entry name" value="CELL DIVISION PROTEIN FTSA-RELATED"/>
    <property type="match status" value="1"/>
</dbReference>
<dbReference type="AlphaFoldDB" id="A0A2Z4Y5Q9"/>
<accession>A0A2Z4Y5Q9</accession>
<sequence length="387" mass="42638">MALNPKKVVALDIGSSVVKAVQLRRAGRTYELEKFGLAEIYPGIDKKTAAGDRREAKIEAIRQALNDGEISAKQSISAVSGESIIVRYIQLPDMPENELEGAIRWEAEDYIPFPLEEVNLDSMVLGRTEVGGQVKIDVLLVAAKKELVAEHIELLKAVELQPAVVDVNSFAFLNCFEVNYLPPASDVIALLDIGAEVTSINIYHAGVSRFSRDISIAGDTITNGIQQRLNCSFQRAEELKIKEGLPDLEHEDMDTEFSTDASLLDTIRGTVERITGEDLDEESPEFVASTVTRRTLLNLANEVRRSISFYENQPNGKPVQKVYIGGGTSKMKNIDAFLAHELGLPVETMDPLRSIGFAGREADRQKLERVRSQLGVAIGLGLRVFDE</sequence>
<dbReference type="KEGG" id="schv:BRCON_1723"/>
<evidence type="ECO:0000313" key="1">
    <source>
        <dbReference type="EMBL" id="AXA36500.1"/>
    </source>
</evidence>
<name>A0A2Z4Y5Q9_SUMC1</name>
<evidence type="ECO:0000313" key="2">
    <source>
        <dbReference type="Proteomes" id="UP000262583"/>
    </source>
</evidence>
<dbReference type="CDD" id="cd24049">
    <property type="entry name" value="ASKHA_NBD_PilM"/>
    <property type="match status" value="1"/>
</dbReference>
<dbReference type="PIRSF" id="PIRSF019169">
    <property type="entry name" value="PilM"/>
    <property type="match status" value="1"/>
</dbReference>
<dbReference type="Gene3D" id="3.30.420.40">
    <property type="match status" value="2"/>
</dbReference>
<proteinExistence type="predicted"/>
<reference evidence="1 2" key="1">
    <citation type="submission" date="2018-05" db="EMBL/GenBank/DDBJ databases">
        <title>A metagenomic window into the 2 km-deep terrestrial subsurface aquifer revealed taxonomically and functionally diverse microbial community comprising novel uncultured bacterial lineages.</title>
        <authorList>
            <person name="Kadnikov V.V."/>
            <person name="Mardanov A.V."/>
            <person name="Beletsky A.V."/>
            <person name="Banks D."/>
            <person name="Pimenov N.V."/>
            <person name="Frank Y.A."/>
            <person name="Karnachuk O.V."/>
            <person name="Ravin N.V."/>
        </authorList>
    </citation>
    <scope>NUCLEOTIDE SEQUENCE [LARGE SCALE GENOMIC DNA]</scope>
    <source>
        <strain evidence="1">BY</strain>
    </source>
</reference>
<dbReference type="SUPFAM" id="SSF53067">
    <property type="entry name" value="Actin-like ATPase domain"/>
    <property type="match status" value="2"/>
</dbReference>
<organism evidence="1 2">
    <name type="scientific">Sumerlaea chitinivorans</name>
    <dbReference type="NCBI Taxonomy" id="2250252"/>
    <lineage>
        <taxon>Bacteria</taxon>
        <taxon>Candidatus Sumerlaeota</taxon>
        <taxon>Candidatus Sumerlaeia</taxon>
        <taxon>Candidatus Sumerlaeales</taxon>
        <taxon>Candidatus Sumerlaeaceae</taxon>
        <taxon>Candidatus Sumerlaea</taxon>
    </lineage>
</organism>
<dbReference type="InterPro" id="IPR050696">
    <property type="entry name" value="FtsA/MreB"/>
</dbReference>
<dbReference type="NCBIfam" id="TIGR01175">
    <property type="entry name" value="pilM"/>
    <property type="match status" value="1"/>
</dbReference>
<dbReference type="Pfam" id="PF11104">
    <property type="entry name" value="PilM_2"/>
    <property type="match status" value="2"/>
</dbReference>